<dbReference type="Pfam" id="PF12770">
    <property type="entry name" value="CHAT"/>
    <property type="match status" value="1"/>
</dbReference>
<evidence type="ECO:0000256" key="1">
    <source>
        <dbReference type="SAM" id="MobiDB-lite"/>
    </source>
</evidence>
<evidence type="ECO:0000313" key="3">
    <source>
        <dbReference type="EMBL" id="TCO37676.1"/>
    </source>
</evidence>
<gene>
    <name evidence="3" type="ORF">EV148_10928</name>
</gene>
<accession>A0A4R2I213</accession>
<dbReference type="SUPFAM" id="SSF48452">
    <property type="entry name" value="TPR-like"/>
    <property type="match status" value="1"/>
</dbReference>
<comment type="caution">
    <text evidence="3">The sequence shown here is derived from an EMBL/GenBank/DDBJ whole genome shotgun (WGS) entry which is preliminary data.</text>
</comment>
<reference evidence="3 4" key="1">
    <citation type="journal article" date="2015" name="Stand. Genomic Sci.">
        <title>Genomic Encyclopedia of Bacterial and Archaeal Type Strains, Phase III: the genomes of soil and plant-associated and newly described type strains.</title>
        <authorList>
            <person name="Whitman W.B."/>
            <person name="Woyke T."/>
            <person name="Klenk H.P."/>
            <person name="Zhou Y."/>
            <person name="Lilburn T.G."/>
            <person name="Beck B.J."/>
            <person name="De Vos P."/>
            <person name="Vandamme P."/>
            <person name="Eisen J.A."/>
            <person name="Garrity G."/>
            <person name="Hugenholtz P."/>
            <person name="Kyrpides N.C."/>
        </authorList>
    </citation>
    <scope>NUCLEOTIDE SEQUENCE [LARGE SCALE GENOMIC DNA]</scope>
    <source>
        <strain evidence="3 4">A3</strain>
    </source>
</reference>
<sequence>MRAPGARRAAALWFIRSATLVAGFAALERAECARIDPSCDQVRVADLPPVGEALEVHSTSSGWLEIDELGQQLVVSHPSSGMVVELPMPLRHGLRLLRSDAGAPVVIRRLEPDSARGSVRIATYCEQSPFPAGELRWMERATLLARRIETPTIASELSRTLTEAVELAATAPNPLLRAFGLHLSAQAMAVNGRHADSIQAFERAEAAWNVAGQPRRALAARVGRAEAEFRVGHFGEALAIADANRIAITVETAYFVTRLRNTRCLALAALGRTPAALKCHASTVAAYARQDERSEYALALQTYAGALYDAGRISEASRMVRDGLATVTGPDAPLNRGRLLLLAARIALQRGDIARSLTDTRAAIDEFETAKVVRWKANALLRLVDLYRRLGAVTEARAMLAQAVPLLSWRDSRVRLFQAIRSAAELEREAGHPLVARALATVSVDGYAALEMPVELDETRLLCAELDLDRGAFDAVDRAIAAASPTPMTASHWSLLSIDLDMRRNRLGEAQDRLSRLRSAPLGFTDWVRFMLVDARRRSGIGDVTSARRMLTAALRRIETLARASKNPLLARAIRRQAHPLRTAAIDIAFAADEGSLAPSLAMWMPGLDTADARLARIGHGEELSAFEAAVARELLTREDVERSRASSDAQRMLLPLLTERYADDAQLVAPGSIGLVSIQRSLGPDEALVTWFEGSRNARLLWLTRDTARTFETADPLAVHSSIVALTALLHSPETPLHEIDAASRRLSEQLLARVDLPAPPARLYVLQDSPLSDVEWPLLSWPKTETQLLDTTTVSYVHLQSNGAAVRGAPGQAYVFTAAMDASEAGMPVLASVAEEVEGLSAILRDSGRALAQGRGSGAGLRAALAQPGAWVHVAAHGTSQPARIGYSGIWFESGARDGKPEFVSWLDILGRPVRADLVVLNTCELGKGLAGGDGNPSFASALSIAGAGEVVADDWAMSDASAAQWAAAFYAAMTVTPPPDAALALRMTQRSLRARRAFRHPYYWAGLRVIERKPVRSPEHKHSNEVNHEYEGIALAH</sequence>
<keyword evidence="4" id="KW-1185">Reference proteome</keyword>
<dbReference type="AlphaFoldDB" id="A0A4R2I213"/>
<dbReference type="InterPro" id="IPR011990">
    <property type="entry name" value="TPR-like_helical_dom_sf"/>
</dbReference>
<organism evidence="3 4">
    <name type="scientific">Dokdonella fugitiva</name>
    <dbReference type="NCBI Taxonomy" id="328517"/>
    <lineage>
        <taxon>Bacteria</taxon>
        <taxon>Pseudomonadati</taxon>
        <taxon>Pseudomonadota</taxon>
        <taxon>Gammaproteobacteria</taxon>
        <taxon>Lysobacterales</taxon>
        <taxon>Rhodanobacteraceae</taxon>
        <taxon>Dokdonella</taxon>
    </lineage>
</organism>
<feature type="domain" description="CHAT" evidence="2">
    <location>
        <begin position="745"/>
        <end position="1010"/>
    </location>
</feature>
<evidence type="ECO:0000313" key="4">
    <source>
        <dbReference type="Proteomes" id="UP000294862"/>
    </source>
</evidence>
<name>A0A4R2I213_9GAMM</name>
<dbReference type="OrthoDB" id="5957838at2"/>
<protein>
    <submittedName>
        <fullName evidence="3">CHAT domain-containing protein</fullName>
    </submittedName>
</protein>
<dbReference type="InterPro" id="IPR024983">
    <property type="entry name" value="CHAT_dom"/>
</dbReference>
<evidence type="ECO:0000259" key="2">
    <source>
        <dbReference type="Pfam" id="PF12770"/>
    </source>
</evidence>
<proteinExistence type="predicted"/>
<dbReference type="Gene3D" id="1.25.40.10">
    <property type="entry name" value="Tetratricopeptide repeat domain"/>
    <property type="match status" value="1"/>
</dbReference>
<feature type="compositionally biased region" description="Basic and acidic residues" evidence="1">
    <location>
        <begin position="1019"/>
        <end position="1034"/>
    </location>
</feature>
<feature type="region of interest" description="Disordered" evidence="1">
    <location>
        <begin position="1019"/>
        <end position="1040"/>
    </location>
</feature>
<dbReference type="RefSeq" id="WP_131999647.1">
    <property type="nucleotide sequence ID" value="NZ_SLWQ01000009.1"/>
</dbReference>
<dbReference type="Proteomes" id="UP000294862">
    <property type="component" value="Unassembled WGS sequence"/>
</dbReference>
<dbReference type="EMBL" id="SLWQ01000009">
    <property type="protein sequence ID" value="TCO37676.1"/>
    <property type="molecule type" value="Genomic_DNA"/>
</dbReference>